<evidence type="ECO:0000313" key="2">
    <source>
        <dbReference type="Proteomes" id="UP000095209"/>
    </source>
</evidence>
<dbReference type="EMBL" id="MJEH01000001">
    <property type="protein sequence ID" value="OEH94499.1"/>
    <property type="molecule type" value="Genomic_DNA"/>
</dbReference>
<sequence>MGNKAHDLHKCIEGLFLFFGSRKRSNKKETTCIEERILAYIENFQNKEENVLHCRKFLLE</sequence>
<dbReference type="Proteomes" id="UP000095209">
    <property type="component" value="Unassembled WGS sequence"/>
</dbReference>
<protein>
    <submittedName>
        <fullName evidence="1">Uncharacterized protein</fullName>
    </submittedName>
</protein>
<dbReference type="AlphaFoldDB" id="A0A1E5LK70"/>
<reference evidence="1 2" key="1">
    <citation type="submission" date="2016-08" db="EMBL/GenBank/DDBJ databases">
        <title>Genome of Bacillus solimangrovi GH2-4.</title>
        <authorList>
            <person name="Lim S."/>
            <person name="Kim B.-C."/>
        </authorList>
    </citation>
    <scope>NUCLEOTIDE SEQUENCE [LARGE SCALE GENOMIC DNA]</scope>
    <source>
        <strain evidence="1 2">GH2-4</strain>
    </source>
</reference>
<gene>
    <name evidence="1" type="ORF">BFG57_07445</name>
</gene>
<keyword evidence="2" id="KW-1185">Reference proteome</keyword>
<dbReference type="STRING" id="1305675.BFG57_07445"/>
<organism evidence="1 2">
    <name type="scientific">Bacillus solimangrovi</name>
    <dbReference type="NCBI Taxonomy" id="1305675"/>
    <lineage>
        <taxon>Bacteria</taxon>
        <taxon>Bacillati</taxon>
        <taxon>Bacillota</taxon>
        <taxon>Bacilli</taxon>
        <taxon>Bacillales</taxon>
        <taxon>Bacillaceae</taxon>
        <taxon>Bacillus</taxon>
    </lineage>
</organism>
<evidence type="ECO:0000313" key="1">
    <source>
        <dbReference type="EMBL" id="OEH94499.1"/>
    </source>
</evidence>
<proteinExistence type="predicted"/>
<name>A0A1E5LK70_9BACI</name>
<comment type="caution">
    <text evidence="1">The sequence shown here is derived from an EMBL/GenBank/DDBJ whole genome shotgun (WGS) entry which is preliminary data.</text>
</comment>
<accession>A0A1E5LK70</accession>